<sequence>MISLHKQPKFYNGALKAIIQTYLALADGSTTIESSYGIANSHFRTYFSRVQLAGKEGSYDNLVDYVAIDEWKTKLANHDDIIAQLDKSNFERVLYDTFDSLLQDADDETIPTFVRATLPIEQSEKYKNYLPLPTENMHPFQARFIFDTFMPMITIGLCQIHGCDKMIEVWNRLIRELIIGESVSDPSEHAQWSDEEAYQRKAQVDRACEMLARNLYLAVVTGGDDDASRDLLGKWGKKLQASQLVSLEKCLNYAVDDRADRCESFGLDTNLFAMTKHQGVKLALAKGSYRNRIDMIPGRM</sequence>
<dbReference type="AlphaFoldDB" id="A0A9W8A186"/>
<keyword evidence="2" id="KW-1185">Reference proteome</keyword>
<dbReference type="Proteomes" id="UP001150569">
    <property type="component" value="Unassembled WGS sequence"/>
</dbReference>
<comment type="caution">
    <text evidence="1">The sequence shown here is derived from an EMBL/GenBank/DDBJ whole genome shotgun (WGS) entry which is preliminary data.</text>
</comment>
<accession>A0A9W8A186</accession>
<name>A0A9W8A186_9FUNG</name>
<gene>
    <name evidence="1" type="ORF">IWQ60_007422</name>
</gene>
<organism evidence="1 2">
    <name type="scientific">Tieghemiomyces parasiticus</name>
    <dbReference type="NCBI Taxonomy" id="78921"/>
    <lineage>
        <taxon>Eukaryota</taxon>
        <taxon>Fungi</taxon>
        <taxon>Fungi incertae sedis</taxon>
        <taxon>Zoopagomycota</taxon>
        <taxon>Kickxellomycotina</taxon>
        <taxon>Dimargaritomycetes</taxon>
        <taxon>Dimargaritales</taxon>
        <taxon>Dimargaritaceae</taxon>
        <taxon>Tieghemiomyces</taxon>
    </lineage>
</organism>
<reference evidence="1" key="1">
    <citation type="submission" date="2022-07" db="EMBL/GenBank/DDBJ databases">
        <title>Phylogenomic reconstructions and comparative analyses of Kickxellomycotina fungi.</title>
        <authorList>
            <person name="Reynolds N.K."/>
            <person name="Stajich J.E."/>
            <person name="Barry K."/>
            <person name="Grigoriev I.V."/>
            <person name="Crous P."/>
            <person name="Smith M.E."/>
        </authorList>
    </citation>
    <scope>NUCLEOTIDE SEQUENCE</scope>
    <source>
        <strain evidence="1">RSA 861</strain>
    </source>
</reference>
<evidence type="ECO:0000313" key="2">
    <source>
        <dbReference type="Proteomes" id="UP001150569"/>
    </source>
</evidence>
<protein>
    <submittedName>
        <fullName evidence="1">Uncharacterized protein</fullName>
    </submittedName>
</protein>
<proteinExistence type="predicted"/>
<dbReference type="EMBL" id="JANBPT010000495">
    <property type="protein sequence ID" value="KAJ1918735.1"/>
    <property type="molecule type" value="Genomic_DNA"/>
</dbReference>
<evidence type="ECO:0000313" key="1">
    <source>
        <dbReference type="EMBL" id="KAJ1918735.1"/>
    </source>
</evidence>